<protein>
    <submittedName>
        <fullName evidence="4">DUF2169 domain-containing protein</fullName>
    </submittedName>
</protein>
<dbReference type="Gene3D" id="2.160.20.80">
    <property type="entry name" value="E3 ubiquitin-protein ligase SopA"/>
    <property type="match status" value="3"/>
</dbReference>
<dbReference type="SUPFAM" id="SSF141571">
    <property type="entry name" value="Pentapeptide repeat-like"/>
    <property type="match status" value="3"/>
</dbReference>
<keyword evidence="5" id="KW-1185">Reference proteome</keyword>
<dbReference type="AlphaFoldDB" id="A0A7H1JBA5"/>
<feature type="domain" description="DUF2169" evidence="3">
    <location>
        <begin position="27"/>
        <end position="300"/>
    </location>
</feature>
<dbReference type="InterPro" id="IPR018683">
    <property type="entry name" value="DUF2169"/>
</dbReference>
<evidence type="ECO:0000259" key="3">
    <source>
        <dbReference type="Pfam" id="PF09937"/>
    </source>
</evidence>
<dbReference type="Pfam" id="PF09937">
    <property type="entry name" value="DUF2169"/>
    <property type="match status" value="1"/>
</dbReference>
<reference evidence="4 5" key="1">
    <citation type="submission" date="2020-09" db="EMBL/GenBank/DDBJ databases">
        <title>Complete genome sequence of an Arctic sea ice bacterium Marinomonas arctica BSI20414.</title>
        <authorList>
            <person name="Liao L."/>
            <person name="Chen B."/>
        </authorList>
    </citation>
    <scope>NUCLEOTIDE SEQUENCE [LARGE SCALE GENOMIC DNA]</scope>
    <source>
        <strain evidence="4 5">BSI20414</strain>
    </source>
</reference>
<dbReference type="Pfam" id="PF00805">
    <property type="entry name" value="Pentapeptide"/>
    <property type="match status" value="3"/>
</dbReference>
<dbReference type="EMBL" id="CP061081">
    <property type="protein sequence ID" value="QNT07771.1"/>
    <property type="molecule type" value="Genomic_DNA"/>
</dbReference>
<dbReference type="Proteomes" id="UP000516370">
    <property type="component" value="Chromosome"/>
</dbReference>
<dbReference type="PANTHER" id="PTHR47485">
    <property type="entry name" value="THYLAKOID LUMENAL 17.4 KDA PROTEIN, CHLOROPLASTIC"/>
    <property type="match status" value="1"/>
</dbReference>
<keyword evidence="1" id="KW-0677">Repeat</keyword>
<feature type="coiled-coil region" evidence="2">
    <location>
        <begin position="439"/>
        <end position="469"/>
    </location>
</feature>
<sequence>MQIIKPGKLSLISKAYGFNGHQFSVGALCFFKLGADNALLTEISQWPRIIKYLENGDLLDMGFAKPNGELLIAGRAFAPNKIPVANMTVTVSLGQVKKSLKIIGDRYWGGGLFSSVSTPVKFTDMPLIYQNAYGAVGYEQNPLGKGVIDKKYKSKETDSYALPNIYLEKESPKADKEVRSVAGFGPLSIQWPQRTRYQGSYNQQWLENDRSGFPKDTNPKLFNSAPLDQQIEDFFQPDTAYSIKGMNVDYHVIEGRLPNIKVRAFICQHVKGVDVFKEISTAIDTVWFFPELELGVCIYRGVTQVNDSDGLDVKKLMLACEGANDAPRTIEYYQDVIALRTDPETALAHVFNESQLMPMKTKDQQQHYDNIHAEAKRLHQQKIDHITELQMAKIQADNPNIQLPSLEKTPPDVDEPGPIPQELLESGDIDLSPYIAYANMAAEKANADMELQLSELKQLQAKYSKQQDKACESSSSMKARVNNRVYVTATDLEAFTSYQPPEWMTALPPENALTFEQQKEVRQAEQSAAKSTREARQNAPEVTVLAQPLPENGAQQMREWVIELMASSVSLAGRDLAGADLSGLDFSGLDLRDVMLEKTDLTSCNFAGCRLDGAVFTSAILNSATFTNCSMIKANLALTYGKETRFNHSNLSHANVTKAEFDHCDFSDAMLDHILAVNVNMQSSVLHRIQCAKGTFMEAKFTQSDWQKASLKNCIFFQPELQGANWQNVTLERCMMLETKAEGADFAGIKAEKVQFSNKGDFRQADFSNGLWKTCGFRGLDMSQSKGNGSVFIECDFGEALLESSHYQNALFHNCIMTLAKFDRSDLKEVCFNASSLRKCQFIAVDLRGGEFLNNDLTDAAFDDCLTDDMKQSPMPSIN</sequence>
<evidence type="ECO:0000256" key="1">
    <source>
        <dbReference type="ARBA" id="ARBA00022737"/>
    </source>
</evidence>
<dbReference type="InterPro" id="IPR001646">
    <property type="entry name" value="5peptide_repeat"/>
</dbReference>
<dbReference type="KEGG" id="mard:IBG28_09315"/>
<dbReference type="PANTHER" id="PTHR47485:SF1">
    <property type="entry name" value="THYLAKOID LUMENAL 17.4 KDA PROTEIN, CHLOROPLASTIC"/>
    <property type="match status" value="1"/>
</dbReference>
<gene>
    <name evidence="4" type="ORF">IBG28_09315</name>
</gene>
<dbReference type="RefSeq" id="WP_111607585.1">
    <property type="nucleotide sequence ID" value="NZ_BMLJ01000006.1"/>
</dbReference>
<proteinExistence type="predicted"/>
<evidence type="ECO:0000313" key="4">
    <source>
        <dbReference type="EMBL" id="QNT07771.1"/>
    </source>
</evidence>
<organism evidence="4 5">
    <name type="scientific">Marinomonas arctica</name>
    <dbReference type="NCBI Taxonomy" id="383750"/>
    <lineage>
        <taxon>Bacteria</taxon>
        <taxon>Pseudomonadati</taxon>
        <taxon>Pseudomonadota</taxon>
        <taxon>Gammaproteobacteria</taxon>
        <taxon>Oceanospirillales</taxon>
        <taxon>Oceanospirillaceae</taxon>
        <taxon>Marinomonas</taxon>
    </lineage>
</organism>
<dbReference type="OrthoDB" id="5290767at2"/>
<name>A0A7H1JBA5_9GAMM</name>
<accession>A0A7H1JBA5</accession>
<evidence type="ECO:0000256" key="2">
    <source>
        <dbReference type="SAM" id="Coils"/>
    </source>
</evidence>
<keyword evidence="2" id="KW-0175">Coiled coil</keyword>
<evidence type="ECO:0000313" key="5">
    <source>
        <dbReference type="Proteomes" id="UP000516370"/>
    </source>
</evidence>